<comment type="caution">
    <text evidence="2">The sequence shown here is derived from an EMBL/GenBank/DDBJ whole genome shotgun (WGS) entry which is preliminary data.</text>
</comment>
<evidence type="ECO:0000313" key="3">
    <source>
        <dbReference type="Proteomes" id="UP000886520"/>
    </source>
</evidence>
<evidence type="ECO:0000256" key="1">
    <source>
        <dbReference type="SAM" id="MobiDB-lite"/>
    </source>
</evidence>
<feature type="region of interest" description="Disordered" evidence="1">
    <location>
        <begin position="1"/>
        <end position="136"/>
    </location>
</feature>
<feature type="region of interest" description="Disordered" evidence="1">
    <location>
        <begin position="296"/>
        <end position="316"/>
    </location>
</feature>
<accession>A0A9D4Z5E6</accession>
<dbReference type="AlphaFoldDB" id="A0A9D4Z5E6"/>
<feature type="region of interest" description="Disordered" evidence="1">
    <location>
        <begin position="192"/>
        <end position="215"/>
    </location>
</feature>
<organism evidence="2 3">
    <name type="scientific">Adiantum capillus-veneris</name>
    <name type="common">Maidenhair fern</name>
    <dbReference type="NCBI Taxonomy" id="13818"/>
    <lineage>
        <taxon>Eukaryota</taxon>
        <taxon>Viridiplantae</taxon>
        <taxon>Streptophyta</taxon>
        <taxon>Embryophyta</taxon>
        <taxon>Tracheophyta</taxon>
        <taxon>Polypodiopsida</taxon>
        <taxon>Polypodiidae</taxon>
        <taxon>Polypodiales</taxon>
        <taxon>Pteridineae</taxon>
        <taxon>Pteridaceae</taxon>
        <taxon>Vittarioideae</taxon>
        <taxon>Adiantum</taxon>
    </lineage>
</organism>
<sequence>MEPACSKVQEEQEATSSDHEHDLKPIIFQQRNGGEEEEDADKEEQELDEDEDEEEEDTDDDGDVEDVAEEMSPIVAIDDAEPNLTTHFSTLVSHKQGLDEPEQSPPSYGDLHQAEGLNPNPDSSPDNQAYPEDYIDDRRSEMYIEFADSVDKILINSSVELDTIHEVAAEEDTCKEEDVQKSLAMCEKENLGRLPIRPPTPPRASANHDHFSRRSPRLLKSLPPLLPITQQQSMAPPPLKASKKDASLCRKLLVNECVKPVNDQGAKPTAKPVKGEVVKQRQPALPVNYRSAIKRRGNSNELNLQSPSSRMTEDMNEDEAPQNCSRASIESSPCLRQQGCISLDDVRRFSSLHITSRSSSRLERFSLRGGKIDRVARFAQLQKIWKKDSFVRGIDGEKRPQILHHLFAPTRAT</sequence>
<gene>
    <name evidence="2" type="ORF">GOP47_0022513</name>
</gene>
<dbReference type="EMBL" id="JABFUD020000022">
    <property type="protein sequence ID" value="KAI5061974.1"/>
    <property type="molecule type" value="Genomic_DNA"/>
</dbReference>
<dbReference type="OrthoDB" id="1939687at2759"/>
<evidence type="ECO:0000313" key="2">
    <source>
        <dbReference type="EMBL" id="KAI5061974.1"/>
    </source>
</evidence>
<protein>
    <submittedName>
        <fullName evidence="2">Uncharacterized protein</fullName>
    </submittedName>
</protein>
<reference evidence="2" key="1">
    <citation type="submission" date="2021-01" db="EMBL/GenBank/DDBJ databases">
        <title>Adiantum capillus-veneris genome.</title>
        <authorList>
            <person name="Fang Y."/>
            <person name="Liao Q."/>
        </authorList>
    </citation>
    <scope>NUCLEOTIDE SEQUENCE</scope>
    <source>
        <strain evidence="2">H3</strain>
        <tissue evidence="2">Leaf</tissue>
    </source>
</reference>
<feature type="compositionally biased region" description="Polar residues" evidence="1">
    <location>
        <begin position="299"/>
        <end position="310"/>
    </location>
</feature>
<feature type="compositionally biased region" description="Acidic residues" evidence="1">
    <location>
        <begin position="35"/>
        <end position="69"/>
    </location>
</feature>
<proteinExistence type="predicted"/>
<name>A0A9D4Z5E6_ADICA</name>
<feature type="region of interest" description="Disordered" evidence="1">
    <location>
        <begin position="262"/>
        <end position="282"/>
    </location>
</feature>
<keyword evidence="3" id="KW-1185">Reference proteome</keyword>
<dbReference type="Proteomes" id="UP000886520">
    <property type="component" value="Chromosome 22"/>
</dbReference>
<feature type="compositionally biased region" description="Polar residues" evidence="1">
    <location>
        <begin position="83"/>
        <end position="93"/>
    </location>
</feature>